<dbReference type="EMBL" id="QJKJ01003351">
    <property type="protein sequence ID" value="RDX98872.1"/>
    <property type="molecule type" value="Genomic_DNA"/>
</dbReference>
<feature type="non-terminal residue" evidence="2">
    <location>
        <position position="1"/>
    </location>
</feature>
<evidence type="ECO:0000313" key="3">
    <source>
        <dbReference type="Proteomes" id="UP000257109"/>
    </source>
</evidence>
<evidence type="ECO:0000313" key="2">
    <source>
        <dbReference type="EMBL" id="RDX98872.1"/>
    </source>
</evidence>
<evidence type="ECO:0000256" key="1">
    <source>
        <dbReference type="SAM" id="MobiDB-lite"/>
    </source>
</evidence>
<keyword evidence="3" id="KW-1185">Reference proteome</keyword>
<reference evidence="2" key="1">
    <citation type="submission" date="2018-05" db="EMBL/GenBank/DDBJ databases">
        <title>Draft genome of Mucuna pruriens seed.</title>
        <authorList>
            <person name="Nnadi N.E."/>
            <person name="Vos R."/>
            <person name="Hasami M.H."/>
            <person name="Devisetty U.K."/>
            <person name="Aguiy J.C."/>
        </authorList>
    </citation>
    <scope>NUCLEOTIDE SEQUENCE [LARGE SCALE GENOMIC DNA]</scope>
    <source>
        <strain evidence="2">JCA_2017</strain>
    </source>
</reference>
<gene>
    <name evidence="2" type="ORF">CR513_18157</name>
</gene>
<accession>A0A371H7U6</accession>
<feature type="region of interest" description="Disordered" evidence="1">
    <location>
        <begin position="88"/>
        <end position="108"/>
    </location>
</feature>
<dbReference type="AlphaFoldDB" id="A0A371H7U6"/>
<organism evidence="2 3">
    <name type="scientific">Mucuna pruriens</name>
    <name type="common">Velvet bean</name>
    <name type="synonym">Dolichos pruriens</name>
    <dbReference type="NCBI Taxonomy" id="157652"/>
    <lineage>
        <taxon>Eukaryota</taxon>
        <taxon>Viridiplantae</taxon>
        <taxon>Streptophyta</taxon>
        <taxon>Embryophyta</taxon>
        <taxon>Tracheophyta</taxon>
        <taxon>Spermatophyta</taxon>
        <taxon>Magnoliopsida</taxon>
        <taxon>eudicotyledons</taxon>
        <taxon>Gunneridae</taxon>
        <taxon>Pentapetalae</taxon>
        <taxon>rosids</taxon>
        <taxon>fabids</taxon>
        <taxon>Fabales</taxon>
        <taxon>Fabaceae</taxon>
        <taxon>Papilionoideae</taxon>
        <taxon>50 kb inversion clade</taxon>
        <taxon>NPAAA clade</taxon>
        <taxon>indigoferoid/millettioid clade</taxon>
        <taxon>Phaseoleae</taxon>
        <taxon>Mucuna</taxon>
    </lineage>
</organism>
<sequence>MDKTPIAARHLISNMASNIQQFRIRGAAPSRMVNKVGAIDNQRLENQLTELRSLVRQLPIGKHQPSIATRVCGICTSMEHPTDMCPTLQETESNHPESVGSIDGYQYGKQSYPSRPYDTTTTESTITGQLTILGGPDEAVGNKQSGVSA</sequence>
<comment type="caution">
    <text evidence="2">The sequence shown here is derived from an EMBL/GenBank/DDBJ whole genome shotgun (WGS) entry which is preliminary data.</text>
</comment>
<dbReference type="Proteomes" id="UP000257109">
    <property type="component" value="Unassembled WGS sequence"/>
</dbReference>
<protein>
    <submittedName>
        <fullName evidence="2">Uncharacterized protein</fullName>
    </submittedName>
</protein>
<name>A0A371H7U6_MUCPR</name>
<dbReference type="OrthoDB" id="1305902at2759"/>
<proteinExistence type="predicted"/>